<reference evidence="1" key="1">
    <citation type="submission" date="2022-11" db="EMBL/GenBank/DDBJ databases">
        <authorList>
            <person name="Petersen C."/>
        </authorList>
    </citation>
    <scope>NUCLEOTIDE SEQUENCE</scope>
    <source>
        <strain evidence="1">IBT 19713</strain>
    </source>
</reference>
<keyword evidence="2" id="KW-1185">Reference proteome</keyword>
<dbReference type="GeneID" id="83200251"/>
<reference evidence="1" key="2">
    <citation type="journal article" date="2023" name="IMA Fungus">
        <title>Comparative genomic study of the Penicillium genus elucidates a diverse pangenome and 15 lateral gene transfer events.</title>
        <authorList>
            <person name="Petersen C."/>
            <person name="Sorensen T."/>
            <person name="Nielsen M.R."/>
            <person name="Sondergaard T.E."/>
            <person name="Sorensen J.L."/>
            <person name="Fitzpatrick D.A."/>
            <person name="Frisvad J.C."/>
            <person name="Nielsen K.L."/>
        </authorList>
    </citation>
    <scope>NUCLEOTIDE SEQUENCE</scope>
    <source>
        <strain evidence="1">IBT 19713</strain>
    </source>
</reference>
<dbReference type="AlphaFoldDB" id="A0A9W9TS04"/>
<comment type="caution">
    <text evidence="1">The sequence shown here is derived from an EMBL/GenBank/DDBJ whole genome shotgun (WGS) entry which is preliminary data.</text>
</comment>
<protein>
    <submittedName>
        <fullName evidence="1">Uncharacterized protein</fullName>
    </submittedName>
</protein>
<organism evidence="1 2">
    <name type="scientific">Penicillium chermesinum</name>
    <dbReference type="NCBI Taxonomy" id="63820"/>
    <lineage>
        <taxon>Eukaryota</taxon>
        <taxon>Fungi</taxon>
        <taxon>Dikarya</taxon>
        <taxon>Ascomycota</taxon>
        <taxon>Pezizomycotina</taxon>
        <taxon>Eurotiomycetes</taxon>
        <taxon>Eurotiomycetidae</taxon>
        <taxon>Eurotiales</taxon>
        <taxon>Aspergillaceae</taxon>
        <taxon>Penicillium</taxon>
    </lineage>
</organism>
<dbReference type="RefSeq" id="XP_058331951.1">
    <property type="nucleotide sequence ID" value="XM_058472948.1"/>
</dbReference>
<dbReference type="EMBL" id="JAPQKS010000003">
    <property type="protein sequence ID" value="KAJ5239032.1"/>
    <property type="molecule type" value="Genomic_DNA"/>
</dbReference>
<evidence type="ECO:0000313" key="2">
    <source>
        <dbReference type="Proteomes" id="UP001150941"/>
    </source>
</evidence>
<gene>
    <name evidence="1" type="ORF">N7468_003651</name>
</gene>
<sequence>MDAVNAADAADTAGPSSYLALYVPARARALRCSCLACARRGEQLHLRYIPLTVLTNTFEIRTPCTRNNESHHNHKIGPLTPEPSTGSFWILHGSGPVTPGPIAWEGIDSA</sequence>
<accession>A0A9W9TS04</accession>
<name>A0A9W9TS04_9EURO</name>
<proteinExistence type="predicted"/>
<evidence type="ECO:0000313" key="1">
    <source>
        <dbReference type="EMBL" id="KAJ5239032.1"/>
    </source>
</evidence>
<dbReference type="Proteomes" id="UP001150941">
    <property type="component" value="Unassembled WGS sequence"/>
</dbReference>